<dbReference type="AlphaFoldDB" id="A0A8E2EH57"/>
<dbReference type="Proteomes" id="UP000250266">
    <property type="component" value="Unassembled WGS sequence"/>
</dbReference>
<accession>A0A8E2EH57</accession>
<evidence type="ECO:0000313" key="4">
    <source>
        <dbReference type="Proteomes" id="UP000250266"/>
    </source>
</evidence>
<evidence type="ECO:0000256" key="2">
    <source>
        <dbReference type="SAM" id="Phobius"/>
    </source>
</evidence>
<proteinExistence type="predicted"/>
<protein>
    <submittedName>
        <fullName evidence="3">Uncharacterized protein</fullName>
    </submittedName>
</protein>
<sequence length="113" mass="12463">MGEGYSGIAGILEWIVAFTVTSYLRLSLDMLVYLRRVSMRRNEKHCYRGVEPNGSGEFMLQMASGGLPVHPLCQIQVYIQVDRMAQSLYPSQPTLSSAPKIGTATEVDSSDCS</sequence>
<dbReference type="EMBL" id="KV744854">
    <property type="protein sequence ID" value="OCK83711.1"/>
    <property type="molecule type" value="Genomic_DNA"/>
</dbReference>
<name>A0A8E2EH57_9PEZI</name>
<keyword evidence="2" id="KW-1133">Transmembrane helix</keyword>
<reference evidence="3 4" key="1">
    <citation type="journal article" date="2016" name="Nat. Commun.">
        <title>Ectomycorrhizal ecology is imprinted in the genome of the dominant symbiotic fungus Cenococcum geophilum.</title>
        <authorList>
            <consortium name="DOE Joint Genome Institute"/>
            <person name="Peter M."/>
            <person name="Kohler A."/>
            <person name="Ohm R.A."/>
            <person name="Kuo A."/>
            <person name="Krutzmann J."/>
            <person name="Morin E."/>
            <person name="Arend M."/>
            <person name="Barry K.W."/>
            <person name="Binder M."/>
            <person name="Choi C."/>
            <person name="Clum A."/>
            <person name="Copeland A."/>
            <person name="Grisel N."/>
            <person name="Haridas S."/>
            <person name="Kipfer T."/>
            <person name="LaButti K."/>
            <person name="Lindquist E."/>
            <person name="Lipzen A."/>
            <person name="Maire R."/>
            <person name="Meier B."/>
            <person name="Mihaltcheva S."/>
            <person name="Molinier V."/>
            <person name="Murat C."/>
            <person name="Poggeler S."/>
            <person name="Quandt C.A."/>
            <person name="Sperisen C."/>
            <person name="Tritt A."/>
            <person name="Tisserant E."/>
            <person name="Crous P.W."/>
            <person name="Henrissat B."/>
            <person name="Nehls U."/>
            <person name="Egli S."/>
            <person name="Spatafora J.W."/>
            <person name="Grigoriev I.V."/>
            <person name="Martin F.M."/>
        </authorList>
    </citation>
    <scope>NUCLEOTIDE SEQUENCE [LARGE SCALE GENOMIC DNA]</scope>
    <source>
        <strain evidence="3 4">CBS 459.81</strain>
    </source>
</reference>
<feature type="region of interest" description="Disordered" evidence="1">
    <location>
        <begin position="90"/>
        <end position="113"/>
    </location>
</feature>
<gene>
    <name evidence="3" type="ORF">K432DRAFT_169618</name>
</gene>
<keyword evidence="2" id="KW-0812">Transmembrane</keyword>
<evidence type="ECO:0000313" key="3">
    <source>
        <dbReference type="EMBL" id="OCK83711.1"/>
    </source>
</evidence>
<feature type="transmembrane region" description="Helical" evidence="2">
    <location>
        <begin position="12"/>
        <end position="34"/>
    </location>
</feature>
<evidence type="ECO:0000256" key="1">
    <source>
        <dbReference type="SAM" id="MobiDB-lite"/>
    </source>
</evidence>
<keyword evidence="4" id="KW-1185">Reference proteome</keyword>
<organism evidence="3 4">
    <name type="scientific">Lepidopterella palustris CBS 459.81</name>
    <dbReference type="NCBI Taxonomy" id="1314670"/>
    <lineage>
        <taxon>Eukaryota</taxon>
        <taxon>Fungi</taxon>
        <taxon>Dikarya</taxon>
        <taxon>Ascomycota</taxon>
        <taxon>Pezizomycotina</taxon>
        <taxon>Dothideomycetes</taxon>
        <taxon>Pleosporomycetidae</taxon>
        <taxon>Mytilinidiales</taxon>
        <taxon>Argynnaceae</taxon>
        <taxon>Lepidopterella</taxon>
    </lineage>
</organism>
<keyword evidence="2" id="KW-0472">Membrane</keyword>